<dbReference type="Pfam" id="PF00270">
    <property type="entry name" value="DEAD"/>
    <property type="match status" value="1"/>
</dbReference>
<dbReference type="GO" id="GO:1900034">
    <property type="term" value="P:regulation of cellular response to heat"/>
    <property type="evidence" value="ECO:0007669"/>
    <property type="project" value="Ensembl"/>
</dbReference>
<keyword evidence="12" id="KW-0496">Mitochondrion</keyword>
<dbReference type="GO" id="GO:0042749">
    <property type="term" value="P:regulation of circadian sleep/wake cycle"/>
    <property type="evidence" value="ECO:0007669"/>
    <property type="project" value="Ensembl"/>
</dbReference>
<dbReference type="Pfam" id="PF07717">
    <property type="entry name" value="OB_NTP_bind"/>
    <property type="match status" value="1"/>
</dbReference>
<dbReference type="SMART" id="SM00847">
    <property type="entry name" value="HA2"/>
    <property type="match status" value="1"/>
</dbReference>
<dbReference type="RefSeq" id="XP_008301303.1">
    <property type="nucleotide sequence ID" value="XM_008303081.1"/>
</dbReference>
<dbReference type="SUPFAM" id="SSF52540">
    <property type="entry name" value="P-loop containing nucleoside triphosphate hydrolases"/>
    <property type="match status" value="1"/>
</dbReference>
<dbReference type="InterPro" id="IPR011709">
    <property type="entry name" value="DEAD-box_helicase_OB_fold"/>
</dbReference>
<dbReference type="GO" id="GO:0003724">
    <property type="term" value="F:RNA helicase activity"/>
    <property type="evidence" value="ECO:0007669"/>
    <property type="project" value="UniProtKB-EC"/>
</dbReference>
<evidence type="ECO:0000256" key="10">
    <source>
        <dbReference type="ARBA" id="ARBA00022840"/>
    </source>
</evidence>
<reference evidence="22" key="2">
    <citation type="submission" date="2025-04" db="UniProtKB">
        <authorList>
            <consortium name="RefSeq"/>
        </authorList>
    </citation>
    <scope>IDENTIFICATION</scope>
</reference>
<keyword evidence="10" id="KW-0067">ATP-binding</keyword>
<evidence type="ECO:0000313" key="22">
    <source>
        <dbReference type="RefSeq" id="XP_008301303.1"/>
    </source>
</evidence>
<evidence type="ECO:0000256" key="6">
    <source>
        <dbReference type="ARBA" id="ARBA00022517"/>
    </source>
</evidence>
<dbReference type="FunFam" id="3.30.160.20:FF:000017">
    <property type="entry name" value="ATP-dependent RNA helicase DHX30 isoform X1"/>
    <property type="match status" value="2"/>
</dbReference>
<evidence type="ECO:0000256" key="16">
    <source>
        <dbReference type="ARBA" id="ARBA00047984"/>
    </source>
</evidence>
<evidence type="ECO:0000259" key="19">
    <source>
        <dbReference type="PROSITE" id="PS51194"/>
    </source>
</evidence>
<keyword evidence="6" id="KW-0690">Ribosome biogenesis</keyword>
<feature type="compositionally biased region" description="Acidic residues" evidence="17">
    <location>
        <begin position="351"/>
        <end position="360"/>
    </location>
</feature>
<evidence type="ECO:0000259" key="18">
    <source>
        <dbReference type="PROSITE" id="PS51192"/>
    </source>
</evidence>
<dbReference type="PROSITE" id="PS51192">
    <property type="entry name" value="HELICASE_ATP_BIND_1"/>
    <property type="match status" value="1"/>
</dbReference>
<dbReference type="Gene3D" id="3.30.160.20">
    <property type="match status" value="2"/>
</dbReference>
<dbReference type="GO" id="GO:0005524">
    <property type="term" value="F:ATP binding"/>
    <property type="evidence" value="ECO:0007669"/>
    <property type="project" value="UniProtKB-KW"/>
</dbReference>
<dbReference type="GO" id="GO:0005634">
    <property type="term" value="C:nucleus"/>
    <property type="evidence" value="ECO:0007669"/>
    <property type="project" value="TreeGrafter"/>
</dbReference>
<dbReference type="GeneID" id="103373234"/>
<dbReference type="InterPro" id="IPR014001">
    <property type="entry name" value="Helicase_ATP-bd"/>
</dbReference>
<dbReference type="FunFam" id="3.40.50.300:FF:000414">
    <property type="entry name" value="ATP-dependent RNA helicase DHX30 isoform X1"/>
    <property type="match status" value="1"/>
</dbReference>
<dbReference type="SMART" id="SM00490">
    <property type="entry name" value="HELICc"/>
    <property type="match status" value="1"/>
</dbReference>
<dbReference type="SMART" id="SM00487">
    <property type="entry name" value="DEXDc"/>
    <property type="match status" value="1"/>
</dbReference>
<dbReference type="FunFam" id="3.40.50.300:FF:000375">
    <property type="entry name" value="Putative ATP-dependent RNA helicase DHX30"/>
    <property type="match status" value="1"/>
</dbReference>
<dbReference type="PROSITE" id="PS00690">
    <property type="entry name" value="DEAH_ATP_HELICASE"/>
    <property type="match status" value="1"/>
</dbReference>
<evidence type="ECO:0000256" key="2">
    <source>
        <dbReference type="ARBA" id="ARBA00004496"/>
    </source>
</evidence>
<dbReference type="GO" id="GO:0042254">
    <property type="term" value="P:ribosome biogenesis"/>
    <property type="evidence" value="ECO:0007669"/>
    <property type="project" value="UniProtKB-KW"/>
</dbReference>
<reference evidence="20" key="1">
    <citation type="submission" date="2023-09" db="UniProtKB">
        <authorList>
            <consortium name="Ensembl"/>
        </authorList>
    </citation>
    <scope>IDENTIFICATION</scope>
</reference>
<organism evidence="20">
    <name type="scientific">Stegastes partitus</name>
    <name type="common">bicolor damselfish</name>
    <dbReference type="NCBI Taxonomy" id="144197"/>
    <lineage>
        <taxon>Eukaryota</taxon>
        <taxon>Metazoa</taxon>
        <taxon>Chordata</taxon>
        <taxon>Craniata</taxon>
        <taxon>Vertebrata</taxon>
        <taxon>Euteleostomi</taxon>
        <taxon>Actinopterygii</taxon>
        <taxon>Neopterygii</taxon>
        <taxon>Teleostei</taxon>
        <taxon>Neoteleostei</taxon>
        <taxon>Acanthomorphata</taxon>
        <taxon>Ovalentaria</taxon>
        <taxon>Pomacentridae</taxon>
        <taxon>Stegastes</taxon>
    </lineage>
</organism>
<evidence type="ECO:0000256" key="14">
    <source>
        <dbReference type="ARBA" id="ARBA00039388"/>
    </source>
</evidence>
<keyword evidence="7" id="KW-0547">Nucleotide-binding</keyword>
<keyword evidence="21" id="KW-1185">Reference proteome</keyword>
<dbReference type="InterPro" id="IPR007502">
    <property type="entry name" value="Helicase-assoc_dom"/>
</dbReference>
<comment type="catalytic activity">
    <reaction evidence="16">
        <text>ATP + H2O = ADP + phosphate + H(+)</text>
        <dbReference type="Rhea" id="RHEA:13065"/>
        <dbReference type="ChEBI" id="CHEBI:15377"/>
        <dbReference type="ChEBI" id="CHEBI:15378"/>
        <dbReference type="ChEBI" id="CHEBI:30616"/>
        <dbReference type="ChEBI" id="CHEBI:43474"/>
        <dbReference type="ChEBI" id="CHEBI:456216"/>
        <dbReference type="EC" id="3.6.4.13"/>
    </reaction>
</comment>
<dbReference type="Pfam" id="PF24995">
    <property type="entry name" value="DSRM_2"/>
    <property type="match status" value="1"/>
</dbReference>
<evidence type="ECO:0000256" key="5">
    <source>
        <dbReference type="ARBA" id="ARBA00022490"/>
    </source>
</evidence>
<dbReference type="PROSITE" id="PS51194">
    <property type="entry name" value="HELICASE_CTER"/>
    <property type="match status" value="1"/>
</dbReference>
<evidence type="ECO:0000256" key="7">
    <source>
        <dbReference type="ARBA" id="ARBA00022741"/>
    </source>
</evidence>
<dbReference type="GO" id="GO:0002151">
    <property type="term" value="F:G-quadruplex RNA binding"/>
    <property type="evidence" value="ECO:0007669"/>
    <property type="project" value="TreeGrafter"/>
</dbReference>
<dbReference type="GO" id="GO:0016787">
    <property type="term" value="F:hydrolase activity"/>
    <property type="evidence" value="ECO:0007669"/>
    <property type="project" value="UniProtKB-KW"/>
</dbReference>
<dbReference type="InterPro" id="IPR027417">
    <property type="entry name" value="P-loop_NTPase"/>
</dbReference>
<feature type="domain" description="Helicase ATP-binding" evidence="18">
    <location>
        <begin position="412"/>
        <end position="581"/>
    </location>
</feature>
<dbReference type="Ensembl" id="ENSSPAT00000029977.1">
    <property type="protein sequence ID" value="ENSSPAP00000029505.1"/>
    <property type="gene ID" value="ENSSPAG00000022184.1"/>
</dbReference>
<evidence type="ECO:0000256" key="11">
    <source>
        <dbReference type="ARBA" id="ARBA00022884"/>
    </source>
</evidence>
<dbReference type="PANTHER" id="PTHR18934:SF257">
    <property type="entry name" value="ATP-DEPENDENT RNA HELICASE DHX30"/>
    <property type="match status" value="1"/>
</dbReference>
<name>A0A3B5B8V7_9TELE</name>
<dbReference type="InterPro" id="IPR002464">
    <property type="entry name" value="DNA/RNA_helicase_DEAH_CS"/>
</dbReference>
<dbReference type="Pfam" id="PF21010">
    <property type="entry name" value="HA2_C"/>
    <property type="match status" value="1"/>
</dbReference>
<evidence type="ECO:0000256" key="8">
    <source>
        <dbReference type="ARBA" id="ARBA00022801"/>
    </source>
</evidence>
<dbReference type="EC" id="3.6.4.13" evidence="4"/>
<dbReference type="PANTHER" id="PTHR18934">
    <property type="entry name" value="ATP-DEPENDENT RNA HELICASE"/>
    <property type="match status" value="1"/>
</dbReference>
<evidence type="ECO:0000256" key="17">
    <source>
        <dbReference type="SAM" id="MobiDB-lite"/>
    </source>
</evidence>
<comment type="similarity">
    <text evidence="3">Belongs to the DEAD box helicase family. DEAH subfamily.</text>
</comment>
<accession>A0A3B5B8V7</accession>
<dbReference type="Pfam" id="PF00271">
    <property type="entry name" value="Helicase_C"/>
    <property type="match status" value="1"/>
</dbReference>
<evidence type="ECO:0000256" key="13">
    <source>
        <dbReference type="ARBA" id="ARBA00023271"/>
    </source>
</evidence>
<evidence type="ECO:0000313" key="21">
    <source>
        <dbReference type="Proteomes" id="UP000694891"/>
    </source>
</evidence>
<protein>
    <recommendedName>
        <fullName evidence="14">ATP-dependent RNA helicase DHX30</fullName>
        <ecNumber evidence="4">3.6.4.13</ecNumber>
    </recommendedName>
    <alternativeName>
        <fullName evidence="15">DEAH box protein 30</fullName>
    </alternativeName>
</protein>
<dbReference type="GeneTree" id="ENSGT00940000158279"/>
<dbReference type="CTD" id="22907"/>
<keyword evidence="9 22" id="KW-0347">Helicase</keyword>
<dbReference type="GO" id="GO:0042645">
    <property type="term" value="C:mitochondrial nucleoid"/>
    <property type="evidence" value="ECO:0007669"/>
    <property type="project" value="UniProtKB-SubCell"/>
</dbReference>
<proteinExistence type="inferred from homology"/>
<dbReference type="STRING" id="144197.ENSSPAP00000029505"/>
<dbReference type="InterPro" id="IPR001650">
    <property type="entry name" value="Helicase_C-like"/>
</dbReference>
<dbReference type="Gene3D" id="3.40.50.300">
    <property type="entry name" value="P-loop containing nucleotide triphosphate hydrolases"/>
    <property type="match status" value="2"/>
</dbReference>
<dbReference type="GO" id="GO:0035176">
    <property type="term" value="P:social behavior"/>
    <property type="evidence" value="ECO:0007669"/>
    <property type="project" value="Ensembl"/>
</dbReference>
<dbReference type="OrthoDB" id="3363059at2759"/>
<gene>
    <name evidence="20" type="primary">DHX30</name>
    <name evidence="22" type="synonym">dhx30</name>
</gene>
<dbReference type="InterPro" id="IPR056755">
    <property type="entry name" value="DSRM_2"/>
</dbReference>
<evidence type="ECO:0000256" key="12">
    <source>
        <dbReference type="ARBA" id="ARBA00023128"/>
    </source>
</evidence>
<dbReference type="Proteomes" id="UP000694891">
    <property type="component" value="Unplaced"/>
</dbReference>
<sequence>MAPPGVLLVRLRALCNVGKCLRAGGEAASGWGRDMRWCSSKARSFQDHRAVYAQSDRASWNLLKEFPDPKGLLNSTVSSSLGVSDLSRIIKYSCTEEAGVKKVTVTLTWPRRIEEEGYASKRVDAERFAAAAACLTLKKMGVIGPNNEISSRKAGRRRGGLQSVLHDNEEDCWTDDVLKDKATKWSPHREDAYDDVSEALSLFPQPKTLLAQVVQVATSTSRLREQILFKTTGGKLKKCELTLLWPERMTFTATANNRMRAETRAAALACMKLKDLELLGENNKPLTHAKYHQEKVREAGERERRPLSLNIPEDLEQSIREYLTEYPVAAEVQKLWEEDEEARGEQAANEAYEENEEDKEDFVTDAITSKPLKRLSESETQQLNAYLQEEWENANPGLNVELPVDAHRQRVVSAVASSRVVVIAGDTGCGKTTRIPRFLLEEHVRGGRGADCNILVTQPRRISAVSVAHRVAQEMGPGLKNNVGYQVRLESQPPEHSGGAMLFLTVGVLLKKLQSNRNLQGISHVVVDEVHERDVNTDLLLALLRSSLDENPDLRVVLMSATGDNQRLAKYFGGCPIIKVPGFMHPVRDLYLEDVLREMGRPPPVKRAQMVKQGVKDDVSPDLDLVADVIEHIDKHGEPGAVLCFLPGWQDIRIVQEKLEEKRHFSSGSPLIVPLHSSLSVADQQSVFQRPPVGQRKIVLATNIAETSITIDDIVHVVDAGTHKEQNYDPQTKVSCLDTVWISRSNVTQRKGRAGRCQPGQSYHLFPRKQLESMTPFPIPEILRTPLESLVVQAKIHSPDSKAVAFLSQVLNSPDKQSVRDAVRNLQDIGVLDKKETLTALGERVACMPCDPRLGKVLVLSTMFRCVLPMLSIAACLTRDPFHNSLQNRALVNKAKAALSGSSCSDYLVFSRAVLGWRKAQYEGNREHRDRYLAEYSLSAGSLRFINGLMSQFSDNLCEAGLVSRANECQRPNSLYNEHSRQDELLKAVLLAGLYPNLIKVKKGVVTKGGRFRPNNVALRTFSGPVLLHRSSVNRGKEDLPSRWLTFFSAVKSSDCVFVRDSSTVHPLALLLFTDCDVTETVTGDRVEVSFPGHSLVHCELPVETWELLWELRTSIQTMLYRNLNSPSGTSTNSYQDGDLVALLVELLNNTESKPFAQNHNSDCEVD</sequence>
<dbReference type="CDD" id="cd18791">
    <property type="entry name" value="SF2_C_RHA"/>
    <property type="match status" value="1"/>
</dbReference>
<dbReference type="InterPro" id="IPR011545">
    <property type="entry name" value="DEAD/DEAH_box_helicase_dom"/>
</dbReference>
<dbReference type="AlphaFoldDB" id="A0A3B5B8V7"/>
<feature type="region of interest" description="Disordered" evidence="17">
    <location>
        <begin position="339"/>
        <end position="361"/>
    </location>
</feature>
<keyword evidence="8" id="KW-0378">Hydrolase</keyword>
<evidence type="ECO:0000256" key="4">
    <source>
        <dbReference type="ARBA" id="ARBA00012552"/>
    </source>
</evidence>
<evidence type="ECO:0000313" key="20">
    <source>
        <dbReference type="Ensembl" id="ENSSPAP00000029505.1"/>
    </source>
</evidence>
<evidence type="ECO:0000256" key="1">
    <source>
        <dbReference type="ARBA" id="ARBA00004436"/>
    </source>
</evidence>
<comment type="subcellular location">
    <subcellularLocation>
        <location evidence="2">Cytoplasm</location>
    </subcellularLocation>
    <subcellularLocation>
        <location evidence="1">Mitochondrion matrix</location>
        <location evidence="1">Mitochondrion nucleoid</location>
    </subcellularLocation>
</comment>
<evidence type="ECO:0000256" key="15">
    <source>
        <dbReference type="ARBA" id="ARBA00042917"/>
    </source>
</evidence>
<dbReference type="GO" id="GO:0003678">
    <property type="term" value="F:DNA helicase activity"/>
    <property type="evidence" value="ECO:0007669"/>
    <property type="project" value="TreeGrafter"/>
</dbReference>
<evidence type="ECO:0000256" key="3">
    <source>
        <dbReference type="ARBA" id="ARBA00008792"/>
    </source>
</evidence>
<dbReference type="Gene3D" id="1.20.120.1080">
    <property type="match status" value="1"/>
</dbReference>
<evidence type="ECO:0000256" key="9">
    <source>
        <dbReference type="ARBA" id="ARBA00022806"/>
    </source>
</evidence>
<keyword evidence="11" id="KW-0694">RNA-binding</keyword>
<keyword evidence="13" id="KW-1135">Mitochondrion nucleoid</keyword>
<keyword evidence="5" id="KW-0963">Cytoplasm</keyword>
<feature type="domain" description="Helicase C-terminal" evidence="19">
    <location>
        <begin position="628"/>
        <end position="798"/>
    </location>
</feature>